<dbReference type="InterPro" id="IPR036388">
    <property type="entry name" value="WH-like_DNA-bd_sf"/>
</dbReference>
<dbReference type="AlphaFoldDB" id="A0A1F6TRS9"/>
<dbReference type="GO" id="GO:0003700">
    <property type="term" value="F:DNA-binding transcription factor activity"/>
    <property type="evidence" value="ECO:0007669"/>
    <property type="project" value="TreeGrafter"/>
</dbReference>
<evidence type="ECO:0000256" key="2">
    <source>
        <dbReference type="ARBA" id="ARBA00023125"/>
    </source>
</evidence>
<proteinExistence type="predicted"/>
<accession>A0A1F6TRS9</accession>
<dbReference type="InterPro" id="IPR012318">
    <property type="entry name" value="HTH_CRP"/>
</dbReference>
<dbReference type="InterPro" id="IPR014710">
    <property type="entry name" value="RmlC-like_jellyroll"/>
</dbReference>
<dbReference type="InterPro" id="IPR050397">
    <property type="entry name" value="Env_Response_Regulators"/>
</dbReference>
<dbReference type="Gene3D" id="1.10.10.10">
    <property type="entry name" value="Winged helix-like DNA-binding domain superfamily/Winged helix DNA-binding domain"/>
    <property type="match status" value="1"/>
</dbReference>
<dbReference type="SMART" id="SM00100">
    <property type="entry name" value="cNMP"/>
    <property type="match status" value="1"/>
</dbReference>
<keyword evidence="3" id="KW-0804">Transcription</keyword>
<dbReference type="EMBL" id="MFSY01000010">
    <property type="protein sequence ID" value="OGI47766.1"/>
    <property type="molecule type" value="Genomic_DNA"/>
</dbReference>
<evidence type="ECO:0000313" key="6">
    <source>
        <dbReference type="EMBL" id="OGI47766.1"/>
    </source>
</evidence>
<dbReference type="CDD" id="cd00038">
    <property type="entry name" value="CAP_ED"/>
    <property type="match status" value="1"/>
</dbReference>
<dbReference type="SUPFAM" id="SSF51206">
    <property type="entry name" value="cAMP-binding domain-like"/>
    <property type="match status" value="1"/>
</dbReference>
<keyword evidence="1" id="KW-0805">Transcription regulation</keyword>
<reference evidence="6 7" key="1">
    <citation type="journal article" date="2016" name="Nat. Commun.">
        <title>Thousands of microbial genomes shed light on interconnected biogeochemical processes in an aquifer system.</title>
        <authorList>
            <person name="Anantharaman K."/>
            <person name="Brown C.T."/>
            <person name="Hug L.A."/>
            <person name="Sharon I."/>
            <person name="Castelle C.J."/>
            <person name="Probst A.J."/>
            <person name="Thomas B.C."/>
            <person name="Singh A."/>
            <person name="Wilkins M.J."/>
            <person name="Karaoz U."/>
            <person name="Brodie E.L."/>
            <person name="Williams K.H."/>
            <person name="Hubbard S.S."/>
            <person name="Banfield J.F."/>
        </authorList>
    </citation>
    <scope>NUCLEOTIDE SEQUENCE [LARGE SCALE GENOMIC DNA]</scope>
</reference>
<name>A0A1F6TRS9_9PROT</name>
<dbReference type="PROSITE" id="PS51063">
    <property type="entry name" value="HTH_CRP_2"/>
    <property type="match status" value="1"/>
</dbReference>
<dbReference type="GO" id="GO:0003677">
    <property type="term" value="F:DNA binding"/>
    <property type="evidence" value="ECO:0007669"/>
    <property type="project" value="UniProtKB-KW"/>
</dbReference>
<evidence type="ECO:0000256" key="1">
    <source>
        <dbReference type="ARBA" id="ARBA00023015"/>
    </source>
</evidence>
<dbReference type="InterPro" id="IPR036390">
    <property type="entry name" value="WH_DNA-bd_sf"/>
</dbReference>
<dbReference type="Proteomes" id="UP000179360">
    <property type="component" value="Unassembled WGS sequence"/>
</dbReference>
<sequence>MNDTTAPDWLGRFPALALDPELRRVARTAQPLRVPAGVTIFRPGDACQSYLMVVEGAVRVQKVSEHGREIVLYRVEAGQTCVLTTSCLLAGGRYPAEGVTETEVTAVALPLAPFHELLAGSDTFRRFVFASFGERLTELMVLVEAIAFGRLDGRLARRLLALGEGADRVSITHQQLAAELGSAREVVSRVLKDFERSGWLTLERGQIVLRDAAALARIADQ</sequence>
<evidence type="ECO:0000259" key="4">
    <source>
        <dbReference type="PROSITE" id="PS50042"/>
    </source>
</evidence>
<dbReference type="InterPro" id="IPR018490">
    <property type="entry name" value="cNMP-bd_dom_sf"/>
</dbReference>
<dbReference type="GO" id="GO:0005829">
    <property type="term" value="C:cytosol"/>
    <property type="evidence" value="ECO:0007669"/>
    <property type="project" value="TreeGrafter"/>
</dbReference>
<organism evidence="6 7">
    <name type="scientific">Candidatus Muproteobacteria bacterium RIFCSPHIGHO2_01_FULL_65_16</name>
    <dbReference type="NCBI Taxonomy" id="1817764"/>
    <lineage>
        <taxon>Bacteria</taxon>
        <taxon>Pseudomonadati</taxon>
        <taxon>Pseudomonadota</taxon>
        <taxon>Candidatus Muproteobacteria</taxon>
    </lineage>
</organism>
<comment type="caution">
    <text evidence="6">The sequence shown here is derived from an EMBL/GenBank/DDBJ whole genome shotgun (WGS) entry which is preliminary data.</text>
</comment>
<dbReference type="STRING" id="1817764.A2637_08125"/>
<dbReference type="InterPro" id="IPR000595">
    <property type="entry name" value="cNMP-bd_dom"/>
</dbReference>
<gene>
    <name evidence="6" type="ORF">A2637_08125</name>
</gene>
<dbReference type="PROSITE" id="PS50042">
    <property type="entry name" value="CNMP_BINDING_3"/>
    <property type="match status" value="1"/>
</dbReference>
<dbReference type="SMART" id="SM00419">
    <property type="entry name" value="HTH_CRP"/>
    <property type="match status" value="1"/>
</dbReference>
<feature type="domain" description="Cyclic nucleotide-binding" evidence="4">
    <location>
        <begin position="21"/>
        <end position="135"/>
    </location>
</feature>
<evidence type="ECO:0000256" key="3">
    <source>
        <dbReference type="ARBA" id="ARBA00023163"/>
    </source>
</evidence>
<feature type="domain" description="HTH crp-type" evidence="5">
    <location>
        <begin position="149"/>
        <end position="213"/>
    </location>
</feature>
<dbReference type="PANTHER" id="PTHR24567">
    <property type="entry name" value="CRP FAMILY TRANSCRIPTIONAL REGULATORY PROTEIN"/>
    <property type="match status" value="1"/>
</dbReference>
<dbReference type="SUPFAM" id="SSF46785">
    <property type="entry name" value="Winged helix' DNA-binding domain"/>
    <property type="match status" value="1"/>
</dbReference>
<protein>
    <submittedName>
        <fullName evidence="6">Crp/Fnr family transcriptional regulator</fullName>
    </submittedName>
</protein>
<dbReference type="Pfam" id="PF13545">
    <property type="entry name" value="HTH_Crp_2"/>
    <property type="match status" value="1"/>
</dbReference>
<evidence type="ECO:0000313" key="7">
    <source>
        <dbReference type="Proteomes" id="UP000179360"/>
    </source>
</evidence>
<dbReference type="Pfam" id="PF00027">
    <property type="entry name" value="cNMP_binding"/>
    <property type="match status" value="1"/>
</dbReference>
<dbReference type="PANTHER" id="PTHR24567:SF74">
    <property type="entry name" value="HTH-TYPE TRANSCRIPTIONAL REGULATOR ARCR"/>
    <property type="match status" value="1"/>
</dbReference>
<dbReference type="Gene3D" id="2.60.120.10">
    <property type="entry name" value="Jelly Rolls"/>
    <property type="match status" value="1"/>
</dbReference>
<keyword evidence="2" id="KW-0238">DNA-binding</keyword>
<evidence type="ECO:0000259" key="5">
    <source>
        <dbReference type="PROSITE" id="PS51063"/>
    </source>
</evidence>